<name>A0A0C9V6K2_SPHS4</name>
<feature type="region of interest" description="Disordered" evidence="1">
    <location>
        <begin position="160"/>
        <end position="183"/>
    </location>
</feature>
<gene>
    <name evidence="2" type="ORF">M422DRAFT_264980</name>
</gene>
<reference evidence="2 3" key="1">
    <citation type="submission" date="2014-06" db="EMBL/GenBank/DDBJ databases">
        <title>Evolutionary Origins and Diversification of the Mycorrhizal Mutualists.</title>
        <authorList>
            <consortium name="DOE Joint Genome Institute"/>
            <consortium name="Mycorrhizal Genomics Consortium"/>
            <person name="Kohler A."/>
            <person name="Kuo A."/>
            <person name="Nagy L.G."/>
            <person name="Floudas D."/>
            <person name="Copeland A."/>
            <person name="Barry K.W."/>
            <person name="Cichocki N."/>
            <person name="Veneault-Fourrey C."/>
            <person name="LaButti K."/>
            <person name="Lindquist E.A."/>
            <person name="Lipzen A."/>
            <person name="Lundell T."/>
            <person name="Morin E."/>
            <person name="Murat C."/>
            <person name="Riley R."/>
            <person name="Ohm R."/>
            <person name="Sun H."/>
            <person name="Tunlid A."/>
            <person name="Henrissat B."/>
            <person name="Grigoriev I.V."/>
            <person name="Hibbett D.S."/>
            <person name="Martin F."/>
        </authorList>
    </citation>
    <scope>NUCLEOTIDE SEQUENCE [LARGE SCALE GENOMIC DNA]</scope>
    <source>
        <strain evidence="2 3">SS14</strain>
    </source>
</reference>
<dbReference type="AlphaFoldDB" id="A0A0C9V6K2"/>
<keyword evidence="3" id="KW-1185">Reference proteome</keyword>
<sequence length="183" mass="20653">MSNHHGHRQEEEPFMPAVGEDESHQGLTMRDLTDPHQLSVDPQQTMKVFAQEHPGDQNTGVHSPRLYLYEYSHLLAWQEIISRSDSGHNLRGVPDESDCISPDEGGMENKDGSFTIRASEVSRLHEEYAELMNLKEMIRTSMNRMFPTMKELLIVPKPKSSGKTIETGNNQTHVKAATKAATK</sequence>
<feature type="compositionally biased region" description="Polar residues" evidence="1">
    <location>
        <begin position="161"/>
        <end position="173"/>
    </location>
</feature>
<organism evidence="2 3">
    <name type="scientific">Sphaerobolus stellatus (strain SS14)</name>
    <dbReference type="NCBI Taxonomy" id="990650"/>
    <lineage>
        <taxon>Eukaryota</taxon>
        <taxon>Fungi</taxon>
        <taxon>Dikarya</taxon>
        <taxon>Basidiomycota</taxon>
        <taxon>Agaricomycotina</taxon>
        <taxon>Agaricomycetes</taxon>
        <taxon>Phallomycetidae</taxon>
        <taxon>Geastrales</taxon>
        <taxon>Sphaerobolaceae</taxon>
        <taxon>Sphaerobolus</taxon>
    </lineage>
</organism>
<protein>
    <submittedName>
        <fullName evidence="2">Uncharacterized protein</fullName>
    </submittedName>
</protein>
<dbReference type="EMBL" id="KN837217">
    <property type="protein sequence ID" value="KIJ33105.1"/>
    <property type="molecule type" value="Genomic_DNA"/>
</dbReference>
<feature type="region of interest" description="Disordered" evidence="1">
    <location>
        <begin position="88"/>
        <end position="111"/>
    </location>
</feature>
<feature type="region of interest" description="Disordered" evidence="1">
    <location>
        <begin position="1"/>
        <end position="24"/>
    </location>
</feature>
<evidence type="ECO:0000256" key="1">
    <source>
        <dbReference type="SAM" id="MobiDB-lite"/>
    </source>
</evidence>
<dbReference type="HOGENOM" id="CLU_012886_3_0_1"/>
<dbReference type="Proteomes" id="UP000054279">
    <property type="component" value="Unassembled WGS sequence"/>
</dbReference>
<evidence type="ECO:0000313" key="2">
    <source>
        <dbReference type="EMBL" id="KIJ33105.1"/>
    </source>
</evidence>
<accession>A0A0C9V6K2</accession>
<proteinExistence type="predicted"/>
<evidence type="ECO:0000313" key="3">
    <source>
        <dbReference type="Proteomes" id="UP000054279"/>
    </source>
</evidence>